<keyword evidence="1" id="KW-1133">Transmembrane helix</keyword>
<evidence type="ECO:0000313" key="3">
    <source>
        <dbReference type="EMBL" id="MUN38074.1"/>
    </source>
</evidence>
<keyword evidence="1" id="KW-0812">Transmembrane</keyword>
<keyword evidence="1" id="KW-0472">Membrane</keyword>
<evidence type="ECO:0000259" key="2">
    <source>
        <dbReference type="Pfam" id="PF13400"/>
    </source>
</evidence>
<evidence type="ECO:0000256" key="1">
    <source>
        <dbReference type="SAM" id="Phobius"/>
    </source>
</evidence>
<dbReference type="AlphaFoldDB" id="A0A7K1L0W7"/>
<organism evidence="3 4">
    <name type="scientific">Actinomadura litoris</name>
    <dbReference type="NCBI Taxonomy" id="2678616"/>
    <lineage>
        <taxon>Bacteria</taxon>
        <taxon>Bacillati</taxon>
        <taxon>Actinomycetota</taxon>
        <taxon>Actinomycetes</taxon>
        <taxon>Streptosporangiales</taxon>
        <taxon>Thermomonosporaceae</taxon>
        <taxon>Actinomadura</taxon>
    </lineage>
</organism>
<keyword evidence="4" id="KW-1185">Reference proteome</keyword>
<evidence type="ECO:0000313" key="4">
    <source>
        <dbReference type="Proteomes" id="UP000432015"/>
    </source>
</evidence>
<proteinExistence type="predicted"/>
<gene>
    <name evidence="3" type="ORF">GNZ18_15875</name>
</gene>
<protein>
    <recommendedName>
        <fullName evidence="2">Putative Flp pilus-assembly TadG-like N-terminal domain-containing protein</fullName>
    </recommendedName>
</protein>
<dbReference type="InterPro" id="IPR028087">
    <property type="entry name" value="Tad_N"/>
</dbReference>
<name>A0A7K1L0W7_9ACTN</name>
<dbReference type="InterPro" id="IPR021202">
    <property type="entry name" value="Rv3654c-like"/>
</dbReference>
<reference evidence="3 4" key="1">
    <citation type="submission" date="2019-11" db="EMBL/GenBank/DDBJ databases">
        <authorList>
            <person name="Cao P."/>
        </authorList>
    </citation>
    <scope>NUCLEOTIDE SEQUENCE [LARGE SCALE GENOMIC DNA]</scope>
    <source>
        <strain evidence="3 4">NEAU-AAG5</strain>
    </source>
</reference>
<sequence>MRVLKGGERDRGAATLWVLTFTAIIWLVGVSAMAVGGVRAARHHADAAADLAALAAAARVPEGAAAACARARGIAAESGARVARCAVKDGTVDVSVTLALRVPLGVGAVRVGSRARAGPVE</sequence>
<accession>A0A7K1L0W7</accession>
<feature type="transmembrane region" description="Helical" evidence="1">
    <location>
        <begin position="12"/>
        <end position="35"/>
    </location>
</feature>
<feature type="domain" description="Putative Flp pilus-assembly TadG-like N-terminal" evidence="2">
    <location>
        <begin position="12"/>
        <end position="58"/>
    </location>
</feature>
<dbReference type="RefSeq" id="WP_156217238.1">
    <property type="nucleotide sequence ID" value="NZ_WOFH01000005.1"/>
</dbReference>
<dbReference type="EMBL" id="WOFH01000005">
    <property type="protein sequence ID" value="MUN38074.1"/>
    <property type="molecule type" value="Genomic_DNA"/>
</dbReference>
<comment type="caution">
    <text evidence="3">The sequence shown here is derived from an EMBL/GenBank/DDBJ whole genome shotgun (WGS) entry which is preliminary data.</text>
</comment>
<dbReference type="NCBIfam" id="TIGR03816">
    <property type="entry name" value="tadE_like_DECH"/>
    <property type="match status" value="1"/>
</dbReference>
<dbReference type="Proteomes" id="UP000432015">
    <property type="component" value="Unassembled WGS sequence"/>
</dbReference>
<dbReference type="Pfam" id="PF13400">
    <property type="entry name" value="Tad"/>
    <property type="match status" value="1"/>
</dbReference>